<sequence length="245" mass="27134">MSTPVLVVGYLASIFIPLAFLPQTIKIIKTRETKGISIPAYTIYFIGIITFLTFAVFKTPKMDIPMIICQTINGLFAITILSLTIYNVVIMKKNKSSVSKIETLSKTFILPIALLICCGLLIGIGFALKNGTLKTYNDVMGYSGAILISVAFLPQTYKLFKTKNTKGLSLITTLVYHLGLTLFIIYASLSNPINYPLLLGNIFGWVVNFCLLFLICYNLYQNRDDNHKGNKNKQKVKNGAGNAAH</sequence>
<dbReference type="Pfam" id="PF04193">
    <property type="entry name" value="PQ-loop"/>
    <property type="match status" value="2"/>
</dbReference>
<feature type="transmembrane region" description="Helical" evidence="5">
    <location>
        <begin position="64"/>
        <end position="86"/>
    </location>
</feature>
<comment type="subcellular location">
    <subcellularLocation>
        <location evidence="1">Membrane</location>
        <topology evidence="1">Multi-pass membrane protein</topology>
    </subcellularLocation>
</comment>
<evidence type="ECO:0000256" key="1">
    <source>
        <dbReference type="ARBA" id="ARBA00004141"/>
    </source>
</evidence>
<dbReference type="InterPro" id="IPR006603">
    <property type="entry name" value="PQ-loop_rpt"/>
</dbReference>
<dbReference type="AlphaFoldDB" id="A0A846U0N0"/>
<comment type="caution">
    <text evidence="6">The sequence shown here is derived from an EMBL/GenBank/DDBJ whole genome shotgun (WGS) entry which is preliminary data.</text>
</comment>
<dbReference type="RefSeq" id="WP_168104859.1">
    <property type="nucleotide sequence ID" value="NZ_CP051215.1"/>
</dbReference>
<dbReference type="SMART" id="SM00679">
    <property type="entry name" value="CTNS"/>
    <property type="match status" value="2"/>
</dbReference>
<reference evidence="6 7" key="1">
    <citation type="submission" date="2020-04" db="EMBL/GenBank/DDBJ databases">
        <title>Complete genome sequence of Spiroplasma platyhelix ATCC 51748, an insect isolate.</title>
        <authorList>
            <person name="Green E.A."/>
            <person name="Klassen J.L."/>
        </authorList>
    </citation>
    <scope>NUCLEOTIDE SEQUENCE [LARGE SCALE GENOMIC DNA]</scope>
    <source>
        <strain evidence="6 7">PALS-1</strain>
    </source>
</reference>
<feature type="transmembrane region" description="Helical" evidence="5">
    <location>
        <begin position="195"/>
        <end position="220"/>
    </location>
</feature>
<feature type="transmembrane region" description="Helical" evidence="5">
    <location>
        <begin position="40"/>
        <end position="58"/>
    </location>
</feature>
<proteinExistence type="predicted"/>
<protein>
    <recommendedName>
        <fullName evidence="8">PQ loop repeat protein</fullName>
    </recommendedName>
</protein>
<organism evidence="6 7">
    <name type="scientific">Spiroplasma platyhelix PALS-1</name>
    <dbReference type="NCBI Taxonomy" id="1276218"/>
    <lineage>
        <taxon>Bacteria</taxon>
        <taxon>Bacillati</taxon>
        <taxon>Mycoplasmatota</taxon>
        <taxon>Mollicutes</taxon>
        <taxon>Entomoplasmatales</taxon>
        <taxon>Spiroplasmataceae</taxon>
        <taxon>Spiroplasma</taxon>
    </lineage>
</organism>
<keyword evidence="4 5" id="KW-0472">Membrane</keyword>
<dbReference type="Proteomes" id="UP000584587">
    <property type="component" value="Unassembled WGS sequence"/>
</dbReference>
<feature type="transmembrane region" description="Helical" evidence="5">
    <location>
        <begin position="107"/>
        <end position="128"/>
    </location>
</feature>
<keyword evidence="3 5" id="KW-1133">Transmembrane helix</keyword>
<evidence type="ECO:0000256" key="3">
    <source>
        <dbReference type="ARBA" id="ARBA00022989"/>
    </source>
</evidence>
<dbReference type="EMBL" id="JAAVVK010000001">
    <property type="protein sequence ID" value="NKE38386.1"/>
    <property type="molecule type" value="Genomic_DNA"/>
</dbReference>
<dbReference type="Gene3D" id="1.20.1280.290">
    <property type="match status" value="2"/>
</dbReference>
<keyword evidence="2 5" id="KW-0812">Transmembrane</keyword>
<feature type="transmembrane region" description="Helical" evidence="5">
    <location>
        <begin position="6"/>
        <end position="28"/>
    </location>
</feature>
<accession>A0A846U0N0</accession>
<evidence type="ECO:0000256" key="4">
    <source>
        <dbReference type="ARBA" id="ARBA00023136"/>
    </source>
</evidence>
<dbReference type="GO" id="GO:0016020">
    <property type="term" value="C:membrane"/>
    <property type="evidence" value="ECO:0007669"/>
    <property type="project" value="UniProtKB-SubCell"/>
</dbReference>
<name>A0A846U0N0_9MOLU</name>
<evidence type="ECO:0000256" key="2">
    <source>
        <dbReference type="ARBA" id="ARBA00022692"/>
    </source>
</evidence>
<evidence type="ECO:0008006" key="8">
    <source>
        <dbReference type="Google" id="ProtNLM"/>
    </source>
</evidence>
<keyword evidence="7" id="KW-1185">Reference proteome</keyword>
<gene>
    <name evidence="6" type="ORF">HER12_01260</name>
</gene>
<evidence type="ECO:0000313" key="7">
    <source>
        <dbReference type="Proteomes" id="UP000584587"/>
    </source>
</evidence>
<feature type="transmembrane region" description="Helical" evidence="5">
    <location>
        <begin position="167"/>
        <end position="189"/>
    </location>
</feature>
<feature type="transmembrane region" description="Helical" evidence="5">
    <location>
        <begin position="140"/>
        <end position="160"/>
    </location>
</feature>
<evidence type="ECO:0000313" key="6">
    <source>
        <dbReference type="EMBL" id="NKE38386.1"/>
    </source>
</evidence>
<evidence type="ECO:0000256" key="5">
    <source>
        <dbReference type="SAM" id="Phobius"/>
    </source>
</evidence>